<comment type="caution">
    <text evidence="2">The sequence shown here is derived from an EMBL/GenBank/DDBJ whole genome shotgun (WGS) entry which is preliminary data.</text>
</comment>
<proteinExistence type="predicted"/>
<dbReference type="SUPFAM" id="SSF56281">
    <property type="entry name" value="Metallo-hydrolase/oxidoreductase"/>
    <property type="match status" value="1"/>
</dbReference>
<feature type="domain" description="Metallo-beta-lactamase" evidence="1">
    <location>
        <begin position="14"/>
        <end position="82"/>
    </location>
</feature>
<dbReference type="PANTHER" id="PTHR30619:SF1">
    <property type="entry name" value="RECOMBINATION PROTEIN 2"/>
    <property type="match status" value="1"/>
</dbReference>
<dbReference type="Proteomes" id="UP000245539">
    <property type="component" value="Unassembled WGS sequence"/>
</dbReference>
<dbReference type="InterPro" id="IPR001279">
    <property type="entry name" value="Metallo-B-lactamas"/>
</dbReference>
<name>A0A317C6S1_9GAMM</name>
<gene>
    <name evidence="2" type="ORF">DKW60_23405</name>
</gene>
<protein>
    <recommendedName>
        <fullName evidence="1">Metallo-beta-lactamase domain-containing protein</fullName>
    </recommendedName>
</protein>
<dbReference type="AlphaFoldDB" id="A0A317C6S1"/>
<organism evidence="2 3">
    <name type="scientific">Leucothrix pacifica</name>
    <dbReference type="NCBI Taxonomy" id="1247513"/>
    <lineage>
        <taxon>Bacteria</taxon>
        <taxon>Pseudomonadati</taxon>
        <taxon>Pseudomonadota</taxon>
        <taxon>Gammaproteobacteria</taxon>
        <taxon>Thiotrichales</taxon>
        <taxon>Thiotrichaceae</taxon>
        <taxon>Leucothrix</taxon>
    </lineage>
</organism>
<reference evidence="2 3" key="1">
    <citation type="submission" date="2018-05" db="EMBL/GenBank/DDBJ databases">
        <title>Leucothrix arctica sp. nov., isolated from Arctic seawater.</title>
        <authorList>
            <person name="Choi A."/>
            <person name="Baek K."/>
        </authorList>
    </citation>
    <scope>NUCLEOTIDE SEQUENCE [LARGE SCALE GENOMIC DNA]</scope>
    <source>
        <strain evidence="2 3">JCM 18388</strain>
    </source>
</reference>
<dbReference type="PANTHER" id="PTHR30619">
    <property type="entry name" value="DNA INTERNALIZATION/COMPETENCE PROTEIN COMEC/REC2"/>
    <property type="match status" value="1"/>
</dbReference>
<dbReference type="Gene3D" id="3.60.15.10">
    <property type="entry name" value="Ribonuclease Z/Hydroxyacylglutathione hydrolase-like"/>
    <property type="match status" value="1"/>
</dbReference>
<dbReference type="InterPro" id="IPR052159">
    <property type="entry name" value="Competence_DNA_uptake"/>
</dbReference>
<accession>A0A317C6S1</accession>
<dbReference type="InterPro" id="IPR036866">
    <property type="entry name" value="RibonucZ/Hydroxyglut_hydro"/>
</dbReference>
<keyword evidence="3" id="KW-1185">Reference proteome</keyword>
<dbReference type="Pfam" id="PF00753">
    <property type="entry name" value="Lactamase_B"/>
    <property type="match status" value="1"/>
</dbReference>
<sequence>MQVITINCMEASKGDAILISAAGKNILIDGGYKATFENSIKKELNKIIQNGELLDLVILSHFDADHVVGLTALIEDEKYSALIKEVWFNKCSELAEYVDHLYDSSWDLSFSQGVSFEKAVKKLKERNPELLIKSHVNNKTFAEPVTFSEALSLTILSPTPEKLEHLAQNSQDELRKLELEDYNLSGYDDDDLSEEFCNLWDNPDIPDKSPSNGSSIAIMLSYKSNKYLFLGDAHIETISDSLEEQGATETSPETIKFVKLSHHGSKFNISKKFLSLITEL</sequence>
<evidence type="ECO:0000259" key="1">
    <source>
        <dbReference type="Pfam" id="PF00753"/>
    </source>
</evidence>
<dbReference type="EMBL" id="QGKM01000140">
    <property type="protein sequence ID" value="PWQ92010.1"/>
    <property type="molecule type" value="Genomic_DNA"/>
</dbReference>
<evidence type="ECO:0000313" key="3">
    <source>
        <dbReference type="Proteomes" id="UP000245539"/>
    </source>
</evidence>
<evidence type="ECO:0000313" key="2">
    <source>
        <dbReference type="EMBL" id="PWQ92010.1"/>
    </source>
</evidence>